<organism evidence="2 3">
    <name type="scientific">Pseudonocardia endophytica</name>
    <dbReference type="NCBI Taxonomy" id="401976"/>
    <lineage>
        <taxon>Bacteria</taxon>
        <taxon>Bacillati</taxon>
        <taxon>Actinomycetota</taxon>
        <taxon>Actinomycetes</taxon>
        <taxon>Pseudonocardiales</taxon>
        <taxon>Pseudonocardiaceae</taxon>
        <taxon>Pseudonocardia</taxon>
    </lineage>
</organism>
<reference evidence="2 3" key="1">
    <citation type="submission" date="2019-03" db="EMBL/GenBank/DDBJ databases">
        <title>Sequencing the genomes of 1000 actinobacteria strains.</title>
        <authorList>
            <person name="Klenk H.-P."/>
        </authorList>
    </citation>
    <scope>NUCLEOTIDE SEQUENCE [LARGE SCALE GENOMIC DNA]</scope>
    <source>
        <strain evidence="2 3">DSM 44969</strain>
    </source>
</reference>
<gene>
    <name evidence="2" type="ORF">EV378_4937</name>
</gene>
<feature type="compositionally biased region" description="Polar residues" evidence="1">
    <location>
        <begin position="44"/>
        <end position="56"/>
    </location>
</feature>
<dbReference type="OrthoDB" id="5193319at2"/>
<dbReference type="Proteomes" id="UP000295560">
    <property type="component" value="Unassembled WGS sequence"/>
</dbReference>
<evidence type="ECO:0000256" key="1">
    <source>
        <dbReference type="SAM" id="MobiDB-lite"/>
    </source>
</evidence>
<accession>A0A4R1HGX1</accession>
<keyword evidence="3" id="KW-1185">Reference proteome</keyword>
<dbReference type="EMBL" id="SMFZ01000002">
    <property type="protein sequence ID" value="TCK20968.1"/>
    <property type="molecule type" value="Genomic_DNA"/>
</dbReference>
<evidence type="ECO:0000313" key="3">
    <source>
        <dbReference type="Proteomes" id="UP000295560"/>
    </source>
</evidence>
<name>A0A4R1HGX1_PSEEN</name>
<protein>
    <submittedName>
        <fullName evidence="2">Uncharacterized protein</fullName>
    </submittedName>
</protein>
<evidence type="ECO:0000313" key="2">
    <source>
        <dbReference type="EMBL" id="TCK20968.1"/>
    </source>
</evidence>
<feature type="region of interest" description="Disordered" evidence="1">
    <location>
        <begin position="1"/>
        <end position="67"/>
    </location>
</feature>
<comment type="caution">
    <text evidence="2">The sequence shown here is derived from an EMBL/GenBank/DDBJ whole genome shotgun (WGS) entry which is preliminary data.</text>
</comment>
<sequence>MGETHQEGPGSTGRRPARPAPTPSAPGSAVLTPPTGLPAVGTPSVPQQRTAPESTTPEPVREAPPAPPAVAVRMCTCGHPEEMHEHYRSGDDCGACGPRTCASFTDRADDVGPLRRAVRRLRG</sequence>
<dbReference type="RefSeq" id="WP_132429775.1">
    <property type="nucleotide sequence ID" value="NZ_SMFZ01000002.1"/>
</dbReference>
<proteinExistence type="predicted"/>
<dbReference type="AlphaFoldDB" id="A0A4R1HGX1"/>